<comment type="function">
    <text evidence="7">Required for chromosome condensation and partitioning.</text>
</comment>
<dbReference type="GO" id="GO:0005524">
    <property type="term" value="F:ATP binding"/>
    <property type="evidence" value="ECO:0007669"/>
    <property type="project" value="UniProtKB-UniRule"/>
</dbReference>
<dbReference type="SUPFAM" id="SSF75553">
    <property type="entry name" value="Smc hinge domain"/>
    <property type="match status" value="1"/>
</dbReference>
<dbReference type="NCBIfam" id="TIGR02168">
    <property type="entry name" value="SMC_prok_B"/>
    <property type="match status" value="1"/>
</dbReference>
<dbReference type="GO" id="GO:0007059">
    <property type="term" value="P:chromosome segregation"/>
    <property type="evidence" value="ECO:0007669"/>
    <property type="project" value="UniProtKB-UniRule"/>
</dbReference>
<dbReference type="InterPro" id="IPR027417">
    <property type="entry name" value="P-loop_NTPase"/>
</dbReference>
<dbReference type="Pfam" id="PF02463">
    <property type="entry name" value="SMC_N"/>
    <property type="match status" value="1"/>
</dbReference>
<dbReference type="RefSeq" id="WP_113657853.1">
    <property type="nucleotide sequence ID" value="NZ_KZ845664.1"/>
</dbReference>
<evidence type="ECO:0000313" key="11">
    <source>
        <dbReference type="Proteomes" id="UP000251213"/>
    </source>
</evidence>
<keyword evidence="2 7" id="KW-0963">Cytoplasm</keyword>
<keyword evidence="4 7" id="KW-0067">ATP-binding</keyword>
<dbReference type="Gene3D" id="3.40.50.300">
    <property type="entry name" value="P-loop containing nucleotide triphosphate hydrolases"/>
    <property type="match status" value="2"/>
</dbReference>
<dbReference type="Proteomes" id="UP000251213">
    <property type="component" value="Unassembled WGS sequence"/>
</dbReference>
<dbReference type="GO" id="GO:0007062">
    <property type="term" value="P:sister chromatid cohesion"/>
    <property type="evidence" value="ECO:0007669"/>
    <property type="project" value="InterPro"/>
</dbReference>
<dbReference type="PANTHER" id="PTHR43977">
    <property type="entry name" value="STRUCTURAL MAINTENANCE OF CHROMOSOMES PROTEIN 3"/>
    <property type="match status" value="1"/>
</dbReference>
<evidence type="ECO:0000256" key="8">
    <source>
        <dbReference type="SAM" id="MobiDB-lite"/>
    </source>
</evidence>
<dbReference type="GO" id="GO:0006260">
    <property type="term" value="P:DNA replication"/>
    <property type="evidence" value="ECO:0007669"/>
    <property type="project" value="UniProtKB-UniRule"/>
</dbReference>
<evidence type="ECO:0000256" key="2">
    <source>
        <dbReference type="ARBA" id="ARBA00022490"/>
    </source>
</evidence>
<evidence type="ECO:0000256" key="4">
    <source>
        <dbReference type="ARBA" id="ARBA00022840"/>
    </source>
</evidence>
<sequence length="1196" mass="137865">MYLKRLEMSGFKSFANRTELEFVPGVTAVVGPNGSGKSNVTDGIRWVLGEQSAKSLRGSKMEDVIFAGSDSRKPVGFCEVSITFDNTERKLPIDYTEVTVTRRVYRSGESEYFLNKKPCRLKDITELLMDTGIGKEAYSMIGQGRIDDILSTKSEDRRAIFEEAAGIVKYKARKKEAEKKLENTEQNLSRIHDLIHELDNQVEPLAEQAEKAKRYKELKKELERIEVGLYVHKIETLHENWQQTTKEVETLTQEQVLLSTNISKKEAALTELKVQLGKMDQLFEEVQAELLTASEELEKAEGQREVWLERKRSREHTIGQLEEHIQTIVLELNRLKEEKEGIDSRLVLKKQELAEAEAQCLQAQQQMSLLTEDESDSLDEWTQTLQKQKNQWVALQSEQHYVTEQEQQLQEQWELDQERIQEIEAQIESGQVDLQTMTQQLTHTEENLQKLKEQAQTLTEKRQEIERQEKALAGENRKFEQSFNRLHSQLDVAKEMEAEHAGFFQGVKEILQARDRGERSLQGVHGAVAQLIRVPEEYEAAVETALGGALQNLVVEDEYTGRQGIAYLKQKRLGRATFLPLSVIQGRSIPAYERSLLQGISGVVGIASEVVQADTPYQALVSYLLGLVVIVENLEHANQVARKLQYRYRVVTLEGDIVSPGGSMTGGSRQQAKSNLLGRARQIESLEQQITDLKQAWQKVEHQIHEQAIQKQQLEQEWEEIRSQGEKLRLQEQELRGQIRELENRQHRLMEELRQFQNKKQQTETKHKELITRQQQIKEELERLEVANQQLEQQIIACQQRVREQASAKTDAHEQLTEWRVTVAKLRQETTNLTENVERIEQEWARTIMKQEQTQVELENLVQKQTMSQQELEELAAHIESLREKKLLAQEKVAKTREQREELQRLREEQENEIREEGQRLQKQSENLKSGEVHANRLDVELNHLLQKLAEEYEITFERARDLYTRPEEPQKAERQVRSFKQQITSLGEVNLGAVDEYQRLTERLDFLKSQEDDLLQAKQTLYEVIGQMESEMGKRFGEAFTLIRSEFQEVFVQMFGGGRADLHLSDPDNLLETGIDIVAQPPGKKLQNLTLLSGGERALAAIALLFAVLRIKPVPFCVLDEVDAALDEANLTRFTRYMREFANHTQFIVITHRKHTMEGADVLYGITMQESGVSKLVSVKLEEYDGEREVAATIG</sequence>
<keyword evidence="5 7" id="KW-0175">Coiled coil</keyword>
<dbReference type="InterPro" id="IPR003395">
    <property type="entry name" value="RecF/RecN/SMC_N"/>
</dbReference>
<dbReference type="GO" id="GO:0003677">
    <property type="term" value="F:DNA binding"/>
    <property type="evidence" value="ECO:0007669"/>
    <property type="project" value="UniProtKB-UniRule"/>
</dbReference>
<dbReference type="GO" id="GO:0030261">
    <property type="term" value="P:chromosome condensation"/>
    <property type="evidence" value="ECO:0007669"/>
    <property type="project" value="InterPro"/>
</dbReference>
<proteinExistence type="inferred from homology"/>
<dbReference type="FunFam" id="3.40.50.300:FF:000901">
    <property type="entry name" value="Chromosome partition protein Smc"/>
    <property type="match status" value="1"/>
</dbReference>
<dbReference type="FunFam" id="3.40.50.300:FF:000984">
    <property type="entry name" value="Chromosome partition protein Smc"/>
    <property type="match status" value="1"/>
</dbReference>
<evidence type="ECO:0000256" key="6">
    <source>
        <dbReference type="ARBA" id="ARBA00023125"/>
    </source>
</evidence>
<keyword evidence="3 7" id="KW-0547">Nucleotide-binding</keyword>
<dbReference type="GO" id="GO:0005737">
    <property type="term" value="C:cytoplasm"/>
    <property type="evidence" value="ECO:0007669"/>
    <property type="project" value="UniProtKB-SubCell"/>
</dbReference>
<evidence type="ECO:0000256" key="3">
    <source>
        <dbReference type="ARBA" id="ARBA00022741"/>
    </source>
</evidence>
<dbReference type="SMART" id="SM00968">
    <property type="entry name" value="SMC_hinge"/>
    <property type="match status" value="1"/>
</dbReference>
<comment type="domain">
    <text evidence="7">Contains large globular domains required for ATP hydrolysis at each terminus and a third globular domain forming a flexible hinge near the middle of the molecule. These domains are separated by coiled-coil structures.</text>
</comment>
<dbReference type="AlphaFoldDB" id="A0A364K7B3"/>
<organism evidence="10 11">
    <name type="scientific">Thermoflavimicrobium daqui</name>
    <dbReference type="NCBI Taxonomy" id="2137476"/>
    <lineage>
        <taxon>Bacteria</taxon>
        <taxon>Bacillati</taxon>
        <taxon>Bacillota</taxon>
        <taxon>Bacilli</taxon>
        <taxon>Bacillales</taxon>
        <taxon>Thermoactinomycetaceae</taxon>
        <taxon>Thermoflavimicrobium</taxon>
    </lineage>
</organism>
<dbReference type="OrthoDB" id="9808768at2"/>
<reference evidence="10 11" key="2">
    <citation type="submission" date="2018-06" db="EMBL/GenBank/DDBJ databases">
        <authorList>
            <person name="Zhirakovskaya E."/>
        </authorList>
    </citation>
    <scope>NUCLEOTIDE SEQUENCE [LARGE SCALE GENOMIC DNA]</scope>
    <source>
        <strain evidence="10 11">FBKL4.011</strain>
    </source>
</reference>
<comment type="similarity">
    <text evidence="7">Belongs to the SMC family.</text>
</comment>
<keyword evidence="11" id="KW-1185">Reference proteome</keyword>
<dbReference type="InterPro" id="IPR036277">
    <property type="entry name" value="SMC_hinge_sf"/>
</dbReference>
<feature type="compositionally biased region" description="Basic and acidic residues" evidence="8">
    <location>
        <begin position="907"/>
        <end position="920"/>
    </location>
</feature>
<dbReference type="InterPro" id="IPR024704">
    <property type="entry name" value="SMC"/>
</dbReference>
<feature type="domain" description="SMC hinge" evidence="9">
    <location>
        <begin position="522"/>
        <end position="641"/>
    </location>
</feature>
<dbReference type="EMBL" id="QJKK01000002">
    <property type="protein sequence ID" value="RAL26168.1"/>
    <property type="molecule type" value="Genomic_DNA"/>
</dbReference>
<evidence type="ECO:0000256" key="1">
    <source>
        <dbReference type="ARBA" id="ARBA00004496"/>
    </source>
</evidence>
<dbReference type="PIRSF" id="PIRSF005719">
    <property type="entry name" value="SMC"/>
    <property type="match status" value="1"/>
</dbReference>
<dbReference type="GO" id="GO:0005694">
    <property type="term" value="C:chromosome"/>
    <property type="evidence" value="ECO:0007669"/>
    <property type="project" value="InterPro"/>
</dbReference>
<reference evidence="10 11" key="1">
    <citation type="submission" date="2018-06" db="EMBL/GenBank/DDBJ databases">
        <title>Thermoflavimicrobium daqus sp. nov., a thermophilic microbe isolated from Moutai-flavour Daqu.</title>
        <authorList>
            <person name="Wang X."/>
            <person name="Zhou H."/>
        </authorList>
    </citation>
    <scope>NUCLEOTIDE SEQUENCE [LARGE SCALE GENOMIC DNA]</scope>
    <source>
        <strain evidence="10 11">FBKL4.011</strain>
    </source>
</reference>
<name>A0A364K7B3_9BACL</name>
<comment type="subcellular location">
    <subcellularLocation>
        <location evidence="1 7">Cytoplasm</location>
    </subcellularLocation>
</comment>
<comment type="subunit">
    <text evidence="7">Homodimer.</text>
</comment>
<dbReference type="InterPro" id="IPR010935">
    <property type="entry name" value="SMC_hinge"/>
</dbReference>
<dbReference type="Gene3D" id="3.30.70.1620">
    <property type="match status" value="1"/>
</dbReference>
<feature type="binding site" evidence="7">
    <location>
        <begin position="32"/>
        <end position="39"/>
    </location>
    <ligand>
        <name>ATP</name>
        <dbReference type="ChEBI" id="CHEBI:30616"/>
    </ligand>
</feature>
<accession>A0A364K7B3</accession>
<feature type="coiled-coil region" evidence="7">
    <location>
        <begin position="167"/>
        <end position="254"/>
    </location>
</feature>
<keyword evidence="6 7" id="KW-0238">DNA-binding</keyword>
<dbReference type="Gene3D" id="1.20.1060.20">
    <property type="match status" value="1"/>
</dbReference>
<evidence type="ECO:0000256" key="7">
    <source>
        <dbReference type="HAMAP-Rule" id="MF_01894"/>
    </source>
</evidence>
<dbReference type="Pfam" id="PF06470">
    <property type="entry name" value="SMC_hinge"/>
    <property type="match status" value="1"/>
</dbReference>
<feature type="region of interest" description="Disordered" evidence="8">
    <location>
        <begin position="907"/>
        <end position="926"/>
    </location>
</feature>
<evidence type="ECO:0000256" key="5">
    <source>
        <dbReference type="ARBA" id="ARBA00023054"/>
    </source>
</evidence>
<evidence type="ECO:0000313" key="10">
    <source>
        <dbReference type="EMBL" id="RAL26168.1"/>
    </source>
</evidence>
<dbReference type="GO" id="GO:0016887">
    <property type="term" value="F:ATP hydrolysis activity"/>
    <property type="evidence" value="ECO:0007669"/>
    <property type="project" value="InterPro"/>
</dbReference>
<feature type="coiled-coil region" evidence="7">
    <location>
        <begin position="283"/>
        <end position="482"/>
    </location>
</feature>
<dbReference type="SUPFAM" id="SSF52540">
    <property type="entry name" value="P-loop containing nucleoside triphosphate hydrolases"/>
    <property type="match status" value="1"/>
</dbReference>
<comment type="caution">
    <text evidence="10">The sequence shown here is derived from an EMBL/GenBank/DDBJ whole genome shotgun (WGS) entry which is preliminary data.</text>
</comment>
<dbReference type="CDD" id="cd03278">
    <property type="entry name" value="ABC_SMC_barmotin"/>
    <property type="match status" value="1"/>
</dbReference>
<gene>
    <name evidence="7 10" type="primary">smc</name>
    <name evidence="10" type="ORF">DL897_03995</name>
</gene>
<dbReference type="InterPro" id="IPR011890">
    <property type="entry name" value="SMC_prok"/>
</dbReference>
<protein>
    <recommendedName>
        <fullName evidence="7">Chromosome partition protein Smc</fullName>
    </recommendedName>
</protein>
<evidence type="ECO:0000259" key="9">
    <source>
        <dbReference type="SMART" id="SM00968"/>
    </source>
</evidence>
<dbReference type="HAMAP" id="MF_01894">
    <property type="entry name" value="Smc_prok"/>
    <property type="match status" value="1"/>
</dbReference>